<organism evidence="12 13">
    <name type="scientific">Kushneria sinocarnis</name>
    <dbReference type="NCBI Taxonomy" id="595502"/>
    <lineage>
        <taxon>Bacteria</taxon>
        <taxon>Pseudomonadati</taxon>
        <taxon>Pseudomonadota</taxon>
        <taxon>Gammaproteobacteria</taxon>
        <taxon>Oceanospirillales</taxon>
        <taxon>Halomonadaceae</taxon>
        <taxon>Kushneria</taxon>
    </lineage>
</organism>
<dbReference type="Gene3D" id="1.10.287.470">
    <property type="entry name" value="Helix hairpin bin"/>
    <property type="match status" value="1"/>
</dbReference>
<dbReference type="InterPro" id="IPR058634">
    <property type="entry name" value="AaeA-lik-b-barrel"/>
</dbReference>
<gene>
    <name evidence="12" type="ORF">C7446_1717</name>
</gene>
<keyword evidence="13" id="KW-1185">Reference proteome</keyword>
<dbReference type="InterPro" id="IPR058633">
    <property type="entry name" value="EmrA/FarA_HH"/>
</dbReference>
<dbReference type="RefSeq" id="WP_121172649.1">
    <property type="nucleotide sequence ID" value="NZ_RBIN01000004.1"/>
</dbReference>
<evidence type="ECO:0000259" key="10">
    <source>
        <dbReference type="Pfam" id="PF25885"/>
    </source>
</evidence>
<keyword evidence="6 9" id="KW-0812">Transmembrane</keyword>
<evidence type="ECO:0000256" key="4">
    <source>
        <dbReference type="ARBA" id="ARBA00022475"/>
    </source>
</evidence>
<dbReference type="SUPFAM" id="SSF111369">
    <property type="entry name" value="HlyD-like secretion proteins"/>
    <property type="match status" value="3"/>
</dbReference>
<evidence type="ECO:0000256" key="3">
    <source>
        <dbReference type="ARBA" id="ARBA00022448"/>
    </source>
</evidence>
<accession>A0A420WXQ4</accession>
<keyword evidence="4" id="KW-1003">Cell membrane</keyword>
<dbReference type="Pfam" id="PF25963">
    <property type="entry name" value="Beta-barrel_AAEA"/>
    <property type="match status" value="1"/>
</dbReference>
<dbReference type="Gene3D" id="2.40.30.170">
    <property type="match status" value="1"/>
</dbReference>
<dbReference type="OrthoDB" id="9811754at2"/>
<feature type="transmembrane region" description="Helical" evidence="9">
    <location>
        <begin position="27"/>
        <end position="48"/>
    </location>
</feature>
<dbReference type="Gene3D" id="2.40.50.100">
    <property type="match status" value="1"/>
</dbReference>
<keyword evidence="5" id="KW-0997">Cell inner membrane</keyword>
<dbReference type="Proteomes" id="UP000281975">
    <property type="component" value="Unassembled WGS sequence"/>
</dbReference>
<comment type="similarity">
    <text evidence="2">Belongs to the membrane fusion protein (MFP) (TC 8.A.1) family.</text>
</comment>
<comment type="subcellular location">
    <subcellularLocation>
        <location evidence="1">Cell inner membrane</location>
        <topology evidence="1">Single-pass membrane protein</topology>
        <orientation evidence="1">Periplasmic side</orientation>
    </subcellularLocation>
</comment>
<dbReference type="EMBL" id="RBIN01000004">
    <property type="protein sequence ID" value="RKR04508.1"/>
    <property type="molecule type" value="Genomic_DNA"/>
</dbReference>
<proteinExistence type="inferred from homology"/>
<evidence type="ECO:0000256" key="6">
    <source>
        <dbReference type="ARBA" id="ARBA00022692"/>
    </source>
</evidence>
<dbReference type="GO" id="GO:0015721">
    <property type="term" value="P:bile acid and bile salt transport"/>
    <property type="evidence" value="ECO:0007669"/>
    <property type="project" value="UniProtKB-ARBA"/>
</dbReference>
<dbReference type="InterPro" id="IPR050739">
    <property type="entry name" value="MFP"/>
</dbReference>
<evidence type="ECO:0000256" key="9">
    <source>
        <dbReference type="SAM" id="Phobius"/>
    </source>
</evidence>
<dbReference type="GO" id="GO:1990961">
    <property type="term" value="P:xenobiotic detoxification by transmembrane export across the plasma membrane"/>
    <property type="evidence" value="ECO:0007669"/>
    <property type="project" value="UniProtKB-ARBA"/>
</dbReference>
<evidence type="ECO:0000256" key="8">
    <source>
        <dbReference type="ARBA" id="ARBA00023136"/>
    </source>
</evidence>
<evidence type="ECO:0000256" key="2">
    <source>
        <dbReference type="ARBA" id="ARBA00009477"/>
    </source>
</evidence>
<evidence type="ECO:0000259" key="11">
    <source>
        <dbReference type="Pfam" id="PF25963"/>
    </source>
</evidence>
<name>A0A420WXQ4_9GAMM</name>
<reference evidence="12 13" key="1">
    <citation type="submission" date="2018-10" db="EMBL/GenBank/DDBJ databases">
        <title>Genomic Encyclopedia of Type Strains, Phase IV (KMG-IV): sequencing the most valuable type-strain genomes for metagenomic binning, comparative biology and taxonomic classification.</title>
        <authorList>
            <person name="Goeker M."/>
        </authorList>
    </citation>
    <scope>NUCLEOTIDE SEQUENCE [LARGE SCALE GENOMIC DNA]</scope>
    <source>
        <strain evidence="12 13">DSM 23229</strain>
    </source>
</reference>
<evidence type="ECO:0000256" key="5">
    <source>
        <dbReference type="ARBA" id="ARBA00022519"/>
    </source>
</evidence>
<evidence type="ECO:0000256" key="1">
    <source>
        <dbReference type="ARBA" id="ARBA00004383"/>
    </source>
</evidence>
<evidence type="ECO:0000256" key="7">
    <source>
        <dbReference type="ARBA" id="ARBA00022989"/>
    </source>
</evidence>
<dbReference type="Pfam" id="PF25885">
    <property type="entry name" value="HH_EMRA"/>
    <property type="match status" value="1"/>
</dbReference>
<sequence length="414" mass="45884">MSDSGQSASPDDPSTDRHRKRRLRIRLLLALTVLFLLIGVAWGAWWYFVAQYRVATDDAYVHGNQLSIMPRVSGTVTTIEAEDTDRVRQGQTLVRLDNSDYRVALDQTLAELGQTVRQVGQLYARLDEQQAIIDQRQATLRQRRDDYQRAHSLYQRHAISQADEEQALTSYQAAQADLAAARGQLGALETQTRGTRPADHPRIQAAAQQARQAWLDLQRTTLQAPVSGQIAQRSVQLGQQVSPDSPLMAIVPLDQLWVEANYKETELAKVRIGQPVRIVADFYGDDVVYHGRVQGISAGTGSAFELLPPQNATGNWIKVVQRVPVRISLQADELQAHPLRIGLSMTATIDVHDTSGRAVTEHSITSPRFATPAYDSDLQPINQRIEAIIESNLDRSLIPTDAPAADVVSSQGHE</sequence>
<feature type="domain" description="p-hydroxybenzoic acid efflux pump subunit AaeA-like beta-barrel" evidence="11">
    <location>
        <begin position="256"/>
        <end position="350"/>
    </location>
</feature>
<keyword evidence="3" id="KW-0813">Transport</keyword>
<comment type="caution">
    <text evidence="12">The sequence shown here is derived from an EMBL/GenBank/DDBJ whole genome shotgun (WGS) entry which is preliminary data.</text>
</comment>
<dbReference type="PANTHER" id="PTHR30386:SF19">
    <property type="entry name" value="MULTIDRUG EXPORT PROTEIN EMRA-RELATED"/>
    <property type="match status" value="1"/>
</dbReference>
<evidence type="ECO:0000313" key="12">
    <source>
        <dbReference type="EMBL" id="RKR04508.1"/>
    </source>
</evidence>
<dbReference type="PANTHER" id="PTHR30386">
    <property type="entry name" value="MEMBRANE FUSION SUBUNIT OF EMRAB-TOLC MULTIDRUG EFFLUX PUMP"/>
    <property type="match status" value="1"/>
</dbReference>
<dbReference type="FunFam" id="2.40.30.170:FF:000003">
    <property type="entry name" value="Multidrug resistance protein A"/>
    <property type="match status" value="1"/>
</dbReference>
<dbReference type="GO" id="GO:0005886">
    <property type="term" value="C:plasma membrane"/>
    <property type="evidence" value="ECO:0007669"/>
    <property type="project" value="UniProtKB-SubCell"/>
</dbReference>
<feature type="domain" description="Multidrug export protein EmrA/FarA alpha-helical hairpin" evidence="10">
    <location>
        <begin position="100"/>
        <end position="220"/>
    </location>
</feature>
<dbReference type="AlphaFoldDB" id="A0A420WXQ4"/>
<evidence type="ECO:0000313" key="13">
    <source>
        <dbReference type="Proteomes" id="UP000281975"/>
    </source>
</evidence>
<keyword evidence="8 9" id="KW-0472">Membrane</keyword>
<dbReference type="GO" id="GO:0046677">
    <property type="term" value="P:response to antibiotic"/>
    <property type="evidence" value="ECO:0007669"/>
    <property type="project" value="UniProtKB-ARBA"/>
</dbReference>
<keyword evidence="7 9" id="KW-1133">Transmembrane helix</keyword>
<protein>
    <submittedName>
        <fullName evidence="12">Membrane fusion protein (Multidrug efflux system)</fullName>
    </submittedName>
</protein>